<dbReference type="RefSeq" id="WP_088257639.1">
    <property type="nucleotide sequence ID" value="NZ_NIDE01000014.1"/>
</dbReference>
<dbReference type="InterPro" id="IPR010496">
    <property type="entry name" value="AL/BT2_dom"/>
</dbReference>
<keyword evidence="1" id="KW-0732">Signal</keyword>
<dbReference type="AlphaFoldDB" id="A0A225DNQ7"/>
<name>A0A225DNQ7_9BACT</name>
<proteinExistence type="predicted"/>
<dbReference type="Gene3D" id="2.60.120.560">
    <property type="entry name" value="Exo-inulinase, domain 1"/>
    <property type="match status" value="1"/>
</dbReference>
<feature type="signal peptide" evidence="1">
    <location>
        <begin position="1"/>
        <end position="18"/>
    </location>
</feature>
<dbReference type="Proteomes" id="UP000214646">
    <property type="component" value="Unassembled WGS sequence"/>
</dbReference>
<organism evidence="3 4">
    <name type="scientific">Fimbriiglobus ruber</name>
    <dbReference type="NCBI Taxonomy" id="1908690"/>
    <lineage>
        <taxon>Bacteria</taxon>
        <taxon>Pseudomonadati</taxon>
        <taxon>Planctomycetota</taxon>
        <taxon>Planctomycetia</taxon>
        <taxon>Gemmatales</taxon>
        <taxon>Gemmataceae</taxon>
        <taxon>Fimbriiglobus</taxon>
    </lineage>
</organism>
<feature type="domain" description="3-keto-alpha-glucoside-1,2-lyase/3-keto-2-hydroxy-glucal hydratase" evidence="2">
    <location>
        <begin position="21"/>
        <end position="203"/>
    </location>
</feature>
<evidence type="ECO:0000313" key="3">
    <source>
        <dbReference type="EMBL" id="OWK37797.1"/>
    </source>
</evidence>
<evidence type="ECO:0000259" key="2">
    <source>
        <dbReference type="Pfam" id="PF06439"/>
    </source>
</evidence>
<accession>A0A225DNQ7</accession>
<reference evidence="4" key="1">
    <citation type="submission" date="2017-06" db="EMBL/GenBank/DDBJ databases">
        <title>Genome analysis of Fimbriiglobus ruber SP5, the first member of the order Planctomycetales with confirmed chitinolytic capability.</title>
        <authorList>
            <person name="Ravin N.V."/>
            <person name="Rakitin A.L."/>
            <person name="Ivanova A.A."/>
            <person name="Beletsky A.V."/>
            <person name="Kulichevskaya I.S."/>
            <person name="Mardanov A.V."/>
            <person name="Dedysh S.N."/>
        </authorList>
    </citation>
    <scope>NUCLEOTIDE SEQUENCE [LARGE SCALE GENOMIC DNA]</scope>
    <source>
        <strain evidence="4">SP5</strain>
    </source>
</reference>
<sequence length="211" mass="23502">MRLFPSALLLALSTAASAAEPVSLFDGKTFVGWEGDTEKTWRIEDGAIVGGSLDMTVPRNEFLSTTKTFGDFELKVTFKLVGERAKTNAGVQFRTKRIPNHHEVSGFQADVGQDYWGALYDESRRNKVLAKPAKDVIEKLVKHDDWNEYVIRCEGSHIRLWLNGTQTVDYTEPDDAIARTGIVALQIHGGAKAKAYYKSITIEELLVAKKP</sequence>
<dbReference type="OrthoDB" id="262927at2"/>
<gene>
    <name evidence="3" type="ORF">FRUB_06917</name>
</gene>
<dbReference type="Pfam" id="PF06439">
    <property type="entry name" value="3keto-disac_hyd"/>
    <property type="match status" value="1"/>
</dbReference>
<evidence type="ECO:0000313" key="4">
    <source>
        <dbReference type="Proteomes" id="UP000214646"/>
    </source>
</evidence>
<keyword evidence="4" id="KW-1185">Reference proteome</keyword>
<comment type="caution">
    <text evidence="3">The sequence shown here is derived from an EMBL/GenBank/DDBJ whole genome shotgun (WGS) entry which is preliminary data.</text>
</comment>
<feature type="chain" id="PRO_5012149438" description="3-keto-alpha-glucoside-1,2-lyase/3-keto-2-hydroxy-glucal hydratase domain-containing protein" evidence="1">
    <location>
        <begin position="19"/>
        <end position="211"/>
    </location>
</feature>
<evidence type="ECO:0000256" key="1">
    <source>
        <dbReference type="SAM" id="SignalP"/>
    </source>
</evidence>
<protein>
    <recommendedName>
        <fullName evidence="2">3-keto-alpha-glucoside-1,2-lyase/3-keto-2-hydroxy-glucal hydratase domain-containing protein</fullName>
    </recommendedName>
</protein>
<dbReference type="EMBL" id="NIDE01000014">
    <property type="protein sequence ID" value="OWK37797.1"/>
    <property type="molecule type" value="Genomic_DNA"/>
</dbReference>
<dbReference type="GO" id="GO:0016787">
    <property type="term" value="F:hydrolase activity"/>
    <property type="evidence" value="ECO:0007669"/>
    <property type="project" value="InterPro"/>
</dbReference>